<gene>
    <name evidence="14" type="primary">LOC112682842</name>
</gene>
<keyword evidence="8" id="KW-0675">Receptor</keyword>
<dbReference type="PROSITE" id="PS50261">
    <property type="entry name" value="G_PROTEIN_RECEP_F2_4"/>
    <property type="match status" value="1"/>
</dbReference>
<dbReference type="CDD" id="cd15039">
    <property type="entry name" value="7tmB3_Methuselah-like"/>
    <property type="match status" value="1"/>
</dbReference>
<keyword evidence="4 11" id="KW-0732">Signal</keyword>
<dbReference type="Pfam" id="PF06652">
    <property type="entry name" value="Methuselah_N"/>
    <property type="match status" value="1"/>
</dbReference>
<feature type="chain" id="PRO_5034990446" evidence="11">
    <location>
        <begin position="26"/>
        <end position="513"/>
    </location>
</feature>
<dbReference type="GO" id="GO:0008528">
    <property type="term" value="F:G protein-coupled peptide receptor activity"/>
    <property type="evidence" value="ECO:0007669"/>
    <property type="project" value="TreeGrafter"/>
</dbReference>
<dbReference type="RefSeq" id="XP_025409380.1">
    <property type="nucleotide sequence ID" value="XM_025553595.1"/>
</dbReference>
<evidence type="ECO:0000313" key="14">
    <source>
        <dbReference type="RefSeq" id="XP_025409380.1"/>
    </source>
</evidence>
<keyword evidence="3 10" id="KW-0812">Transmembrane</keyword>
<feature type="transmembrane region" description="Helical" evidence="10">
    <location>
        <begin position="417"/>
        <end position="437"/>
    </location>
</feature>
<organism evidence="13 14">
    <name type="scientific">Sipha flava</name>
    <name type="common">yellow sugarcane aphid</name>
    <dbReference type="NCBI Taxonomy" id="143950"/>
    <lineage>
        <taxon>Eukaryota</taxon>
        <taxon>Metazoa</taxon>
        <taxon>Ecdysozoa</taxon>
        <taxon>Arthropoda</taxon>
        <taxon>Hexapoda</taxon>
        <taxon>Insecta</taxon>
        <taxon>Pterygota</taxon>
        <taxon>Neoptera</taxon>
        <taxon>Paraneoptera</taxon>
        <taxon>Hemiptera</taxon>
        <taxon>Sternorrhyncha</taxon>
        <taxon>Aphidomorpha</taxon>
        <taxon>Aphidoidea</taxon>
        <taxon>Aphididae</taxon>
        <taxon>Sipha</taxon>
    </lineage>
</organism>
<keyword evidence="9" id="KW-0807">Transducer</keyword>
<keyword evidence="6" id="KW-0297">G-protein coupled receptor</keyword>
<keyword evidence="5 10" id="KW-1133">Transmembrane helix</keyword>
<dbReference type="InterPro" id="IPR051384">
    <property type="entry name" value="Mth_GPCR"/>
</dbReference>
<name>A0A8B8FGA8_9HEMI</name>
<keyword evidence="13" id="KW-1185">Reference proteome</keyword>
<feature type="transmembrane region" description="Helical" evidence="10">
    <location>
        <begin position="243"/>
        <end position="266"/>
    </location>
</feature>
<dbReference type="PANTHER" id="PTHR47154">
    <property type="entry name" value="G-PROTEIN COUPLED RECEPTOR MTH-RELATED"/>
    <property type="match status" value="1"/>
</dbReference>
<dbReference type="GeneID" id="112682842"/>
<evidence type="ECO:0000256" key="6">
    <source>
        <dbReference type="ARBA" id="ARBA00023040"/>
    </source>
</evidence>
<evidence type="ECO:0000256" key="11">
    <source>
        <dbReference type="SAM" id="SignalP"/>
    </source>
</evidence>
<feature type="transmembrane region" description="Helical" evidence="10">
    <location>
        <begin position="449"/>
        <end position="471"/>
    </location>
</feature>
<dbReference type="GO" id="GO:0005886">
    <property type="term" value="C:plasma membrane"/>
    <property type="evidence" value="ECO:0007669"/>
    <property type="project" value="TreeGrafter"/>
</dbReference>
<dbReference type="Proteomes" id="UP000694846">
    <property type="component" value="Unplaced"/>
</dbReference>
<evidence type="ECO:0000256" key="4">
    <source>
        <dbReference type="ARBA" id="ARBA00022729"/>
    </source>
</evidence>
<dbReference type="OrthoDB" id="6134459at2759"/>
<dbReference type="InterPro" id="IPR017981">
    <property type="entry name" value="GPCR_2-like_7TM"/>
</dbReference>
<feature type="transmembrane region" description="Helical" evidence="10">
    <location>
        <begin position="272"/>
        <end position="300"/>
    </location>
</feature>
<comment type="similarity">
    <text evidence="2">Belongs to the G-protein coupled receptor 2 family. Mth subfamily.</text>
</comment>
<dbReference type="AlphaFoldDB" id="A0A8B8FGA8"/>
<dbReference type="PANTHER" id="PTHR47154:SF2">
    <property type="entry name" value="G-PROTEIN COUPLED RECEPTOR MTH-RELATED"/>
    <property type="match status" value="1"/>
</dbReference>
<evidence type="ECO:0000256" key="2">
    <source>
        <dbReference type="ARBA" id="ARBA00008979"/>
    </source>
</evidence>
<dbReference type="InterPro" id="IPR010596">
    <property type="entry name" value="Methuselah_N_dom"/>
</dbReference>
<feature type="transmembrane region" description="Helical" evidence="10">
    <location>
        <begin position="321"/>
        <end position="339"/>
    </location>
</feature>
<evidence type="ECO:0000313" key="13">
    <source>
        <dbReference type="Proteomes" id="UP000694846"/>
    </source>
</evidence>
<keyword evidence="7 10" id="KW-0472">Membrane</keyword>
<dbReference type="Gene3D" id="2.170.180.11">
    <property type="entry name" value="Methuselah ectodomain, domain 2"/>
    <property type="match status" value="1"/>
</dbReference>
<evidence type="ECO:0000256" key="5">
    <source>
        <dbReference type="ARBA" id="ARBA00022989"/>
    </source>
</evidence>
<dbReference type="InterPro" id="IPR023311">
    <property type="entry name" value="Methusela_ecto_dom_2"/>
</dbReference>
<evidence type="ECO:0000256" key="3">
    <source>
        <dbReference type="ARBA" id="ARBA00022692"/>
    </source>
</evidence>
<evidence type="ECO:0000256" key="1">
    <source>
        <dbReference type="ARBA" id="ARBA00004141"/>
    </source>
</evidence>
<dbReference type="InterPro" id="IPR036272">
    <property type="entry name" value="Methuselah_N_sf"/>
</dbReference>
<feature type="domain" description="G-protein coupled receptors family 2 profile 2" evidence="12">
    <location>
        <begin position="206"/>
        <end position="473"/>
    </location>
</feature>
<reference evidence="14" key="1">
    <citation type="submission" date="2025-08" db="UniProtKB">
        <authorList>
            <consortium name="RefSeq"/>
        </authorList>
    </citation>
    <scope>IDENTIFICATION</scope>
    <source>
        <tissue evidence="14">Whole body</tissue>
    </source>
</reference>
<accession>A0A8B8FGA8</accession>
<sequence>MTGPSGRSPSLLAHLLLLLPVMTSSTITTDACPMIVCEPAPEEFRLKDDILLAGEPERQYRPSQYRRRTDGSGYEVCLQKPCLFKCCSSKKILNADYECVLYNNNTHEEFVVPKFVNESGPVEVYELDQFHLFYTKMYCNNNDSIYILKPSNISDADNFGISEDGWLLNHLKSKSAAPGQFCIDQLFENEFQIIAIACEISPPTGLCINHIVALIVSVPCLLVTFIMYAFFKKLRNLHGKSLMCHIAALLVAYTSLIIIQFIYNQIENNVCILIGFIIQFSFLASFFWLNVMCFDLWWTFSGFRPLKGNLKQHESKKFKMYSIYAWGCTSLISAFTYYMQIVYSSSQFSPGFGISRCWFETKLSTFIYFYGPVTILSSSDILMFIHTAVLISKRIQDTKIINHPDCKRKIDHEKQRFVLYLKLFIVMGINWMAEILSWAFEENDFGFNILWNITDFGNALQGVLIFVIFVCKKRVLRLLSEKLCPRMNLFKKSTTSSTRNRYSSTISKTTTVS</sequence>
<feature type="signal peptide" evidence="11">
    <location>
        <begin position="1"/>
        <end position="25"/>
    </location>
</feature>
<evidence type="ECO:0000259" key="12">
    <source>
        <dbReference type="PROSITE" id="PS50261"/>
    </source>
</evidence>
<evidence type="ECO:0000256" key="7">
    <source>
        <dbReference type="ARBA" id="ARBA00023136"/>
    </source>
</evidence>
<dbReference type="InterPro" id="IPR000832">
    <property type="entry name" value="GPCR_2_secretin-like"/>
</dbReference>
<evidence type="ECO:0000256" key="10">
    <source>
        <dbReference type="SAM" id="Phobius"/>
    </source>
</evidence>
<dbReference type="Gene3D" id="1.20.1070.10">
    <property type="entry name" value="Rhodopsin 7-helix transmembrane proteins"/>
    <property type="match status" value="1"/>
</dbReference>
<evidence type="ECO:0000256" key="9">
    <source>
        <dbReference type="ARBA" id="ARBA00023224"/>
    </source>
</evidence>
<comment type="subcellular location">
    <subcellularLocation>
        <location evidence="1">Membrane</location>
        <topology evidence="1">Multi-pass membrane protein</topology>
    </subcellularLocation>
</comment>
<feature type="transmembrane region" description="Helical" evidence="10">
    <location>
        <begin position="367"/>
        <end position="391"/>
    </location>
</feature>
<feature type="transmembrane region" description="Helical" evidence="10">
    <location>
        <begin position="211"/>
        <end position="231"/>
    </location>
</feature>
<protein>
    <submittedName>
        <fullName evidence="14">G-protein coupled receptor Mth2-like</fullName>
    </submittedName>
</protein>
<proteinExistence type="inferred from homology"/>
<dbReference type="Pfam" id="PF00002">
    <property type="entry name" value="7tm_2"/>
    <property type="match status" value="1"/>
</dbReference>
<dbReference type="SUPFAM" id="SSF63877">
    <property type="entry name" value="Methuselah ectodomain"/>
    <property type="match status" value="1"/>
</dbReference>
<evidence type="ECO:0000256" key="8">
    <source>
        <dbReference type="ARBA" id="ARBA00023170"/>
    </source>
</evidence>
<dbReference type="GO" id="GO:0007166">
    <property type="term" value="P:cell surface receptor signaling pathway"/>
    <property type="evidence" value="ECO:0007669"/>
    <property type="project" value="InterPro"/>
</dbReference>